<evidence type="ECO:0000256" key="2">
    <source>
        <dbReference type="ARBA" id="ARBA00022837"/>
    </source>
</evidence>
<dbReference type="InterPro" id="IPR050145">
    <property type="entry name" value="Centrin_CML-like"/>
</dbReference>
<evidence type="ECO:0000259" key="3">
    <source>
        <dbReference type="PROSITE" id="PS50222"/>
    </source>
</evidence>
<accession>A0A7I8WDA4</accession>
<dbReference type="SUPFAM" id="SSF47473">
    <property type="entry name" value="EF-hand"/>
    <property type="match status" value="1"/>
</dbReference>
<dbReference type="AlphaFoldDB" id="A0A7I8WDA4"/>
<dbReference type="EMBL" id="CAJFCJ010000032">
    <property type="protein sequence ID" value="CAD5126093.1"/>
    <property type="molecule type" value="Genomic_DNA"/>
</dbReference>
<dbReference type="Gene3D" id="1.10.238.10">
    <property type="entry name" value="EF-hand"/>
    <property type="match status" value="2"/>
</dbReference>
<dbReference type="OrthoDB" id="26525at2759"/>
<evidence type="ECO:0000313" key="4">
    <source>
        <dbReference type="EMBL" id="CAD5126093.1"/>
    </source>
</evidence>
<dbReference type="PROSITE" id="PS50222">
    <property type="entry name" value="EF_HAND_2"/>
    <property type="match status" value="3"/>
</dbReference>
<evidence type="ECO:0000256" key="1">
    <source>
        <dbReference type="ARBA" id="ARBA00022737"/>
    </source>
</evidence>
<evidence type="ECO:0000313" key="5">
    <source>
        <dbReference type="Proteomes" id="UP000549394"/>
    </source>
</evidence>
<comment type="caution">
    <text evidence="4">The sequence shown here is derived from an EMBL/GenBank/DDBJ whole genome shotgun (WGS) entry which is preliminary data.</text>
</comment>
<reference evidence="4 5" key="1">
    <citation type="submission" date="2020-08" db="EMBL/GenBank/DDBJ databases">
        <authorList>
            <person name="Hejnol A."/>
        </authorList>
    </citation>
    <scope>NUCLEOTIDE SEQUENCE [LARGE SCALE GENOMIC DNA]</scope>
</reference>
<dbReference type="GO" id="GO:0005509">
    <property type="term" value="F:calcium ion binding"/>
    <property type="evidence" value="ECO:0007669"/>
    <property type="project" value="InterPro"/>
</dbReference>
<feature type="domain" description="EF-hand" evidence="3">
    <location>
        <begin position="70"/>
        <end position="100"/>
    </location>
</feature>
<sequence>MNANEVIRKFQEYDKDKNGYVSVGEAQQILEKELGFTPESTRKLVEQYDTNDDGRLSYEEFIWFYWRVHEKKNDLIEKFQLMDKDGSQSISFDEAKDVLKDYNFSDDDIRNLFNLHDTNKDGVLQFDEFLRFWQNVEKK</sequence>
<dbReference type="InterPro" id="IPR018247">
    <property type="entry name" value="EF_Hand_1_Ca_BS"/>
</dbReference>
<protein>
    <submittedName>
        <fullName evidence="4">DgyrCDS14262</fullName>
    </submittedName>
</protein>
<dbReference type="Proteomes" id="UP000549394">
    <property type="component" value="Unassembled WGS sequence"/>
</dbReference>
<organism evidence="4 5">
    <name type="scientific">Dimorphilus gyrociliatus</name>
    <dbReference type="NCBI Taxonomy" id="2664684"/>
    <lineage>
        <taxon>Eukaryota</taxon>
        <taxon>Metazoa</taxon>
        <taxon>Spiralia</taxon>
        <taxon>Lophotrochozoa</taxon>
        <taxon>Annelida</taxon>
        <taxon>Polychaeta</taxon>
        <taxon>Polychaeta incertae sedis</taxon>
        <taxon>Dinophilidae</taxon>
        <taxon>Dimorphilus</taxon>
    </lineage>
</organism>
<feature type="domain" description="EF-hand" evidence="3">
    <location>
        <begin position="1"/>
        <end position="36"/>
    </location>
</feature>
<dbReference type="SMART" id="SM00054">
    <property type="entry name" value="EFh"/>
    <property type="match status" value="4"/>
</dbReference>
<dbReference type="PANTHER" id="PTHR23050">
    <property type="entry name" value="CALCIUM BINDING PROTEIN"/>
    <property type="match status" value="1"/>
</dbReference>
<gene>
    <name evidence="4" type="ORF">DGYR_LOCUS13373</name>
</gene>
<keyword evidence="2" id="KW-0106">Calcium</keyword>
<dbReference type="InterPro" id="IPR002048">
    <property type="entry name" value="EF_hand_dom"/>
</dbReference>
<dbReference type="InterPro" id="IPR011992">
    <property type="entry name" value="EF-hand-dom_pair"/>
</dbReference>
<dbReference type="PROSITE" id="PS00018">
    <property type="entry name" value="EF_HAND_1"/>
    <property type="match status" value="1"/>
</dbReference>
<dbReference type="Pfam" id="PF13499">
    <property type="entry name" value="EF-hand_7"/>
    <property type="match status" value="2"/>
</dbReference>
<feature type="domain" description="EF-hand" evidence="3">
    <location>
        <begin position="104"/>
        <end position="139"/>
    </location>
</feature>
<keyword evidence="1" id="KW-0677">Repeat</keyword>
<proteinExistence type="predicted"/>
<keyword evidence="5" id="KW-1185">Reference proteome</keyword>
<name>A0A7I8WDA4_9ANNE</name>